<dbReference type="Proteomes" id="UP000586067">
    <property type="component" value="Unassembled WGS sequence"/>
</dbReference>
<dbReference type="Pfam" id="PF11911">
    <property type="entry name" value="DUF3429"/>
    <property type="match status" value="1"/>
</dbReference>
<feature type="transmembrane region" description="Helical" evidence="1">
    <location>
        <begin position="129"/>
        <end position="150"/>
    </location>
</feature>
<dbReference type="InterPro" id="IPR021836">
    <property type="entry name" value="DUF3429"/>
</dbReference>
<keyword evidence="1" id="KW-1133">Transmembrane helix</keyword>
<feature type="transmembrane region" description="Helical" evidence="1">
    <location>
        <begin position="78"/>
        <end position="109"/>
    </location>
</feature>
<evidence type="ECO:0000313" key="3">
    <source>
        <dbReference type="Proteomes" id="UP000586067"/>
    </source>
</evidence>
<keyword evidence="1" id="KW-0472">Membrane</keyword>
<dbReference type="EMBL" id="JABAEK010000002">
    <property type="protein sequence ID" value="NLQ16462.1"/>
    <property type="molecule type" value="Genomic_DNA"/>
</dbReference>
<organism evidence="2 3">
    <name type="scientific">Marinomonas profundi</name>
    <dbReference type="NCBI Taxonomy" id="2726122"/>
    <lineage>
        <taxon>Bacteria</taxon>
        <taxon>Pseudomonadati</taxon>
        <taxon>Pseudomonadota</taxon>
        <taxon>Gammaproteobacteria</taxon>
        <taxon>Oceanospirillales</taxon>
        <taxon>Oceanospirillaceae</taxon>
        <taxon>Marinomonas</taxon>
    </lineage>
</organism>
<evidence type="ECO:0000256" key="1">
    <source>
        <dbReference type="SAM" id="Phobius"/>
    </source>
</evidence>
<reference evidence="2 3" key="1">
    <citation type="submission" date="2020-04" db="EMBL/GenBank/DDBJ databases">
        <title>Marinomonas sp. M1K-6 isolated from the deep seawater of the Mariana Trench.</title>
        <authorList>
            <person name="Li Y."/>
        </authorList>
    </citation>
    <scope>NUCLEOTIDE SEQUENCE [LARGE SCALE GENOMIC DNA]</scope>
    <source>
        <strain evidence="2 3">M1K-6</strain>
    </source>
</reference>
<evidence type="ECO:0000313" key="2">
    <source>
        <dbReference type="EMBL" id="NLQ16462.1"/>
    </source>
</evidence>
<sequence length="153" mass="17046">MRSFKPVVTILATLSILPFVLATYLSLSQSTLYGTAGITLFATYAAITLSFISGIIWGKVLEQEQCNNGKKLLLACNMVLLVAWITLLINAPELSIALLLLGFISIFWVEARWLKPSNNNKPSNDNKSYYLSMHFGLTSLVCSMHLLVLYPHY</sequence>
<comment type="caution">
    <text evidence="2">The sequence shown here is derived from an EMBL/GenBank/DDBJ whole genome shotgun (WGS) entry which is preliminary data.</text>
</comment>
<name>A0A847QZQ9_9GAMM</name>
<accession>A0A847QZQ9</accession>
<dbReference type="AlphaFoldDB" id="A0A847QZQ9"/>
<feature type="transmembrane region" description="Helical" evidence="1">
    <location>
        <begin position="32"/>
        <end position="57"/>
    </location>
</feature>
<keyword evidence="3" id="KW-1185">Reference proteome</keyword>
<gene>
    <name evidence="2" type="ORF">HGG82_02350</name>
</gene>
<keyword evidence="1" id="KW-0812">Transmembrane</keyword>
<proteinExistence type="predicted"/>
<protein>
    <submittedName>
        <fullName evidence="2">DUF3429 domain-containing protein</fullName>
    </submittedName>
</protein>